<name>A0AAD8Y1Z1_9STRA</name>
<dbReference type="GO" id="GO:0016491">
    <property type="term" value="F:oxidoreductase activity"/>
    <property type="evidence" value="ECO:0007669"/>
    <property type="project" value="UniProtKB-KW"/>
</dbReference>
<dbReference type="Pfam" id="PF00106">
    <property type="entry name" value="adh_short"/>
    <property type="match status" value="1"/>
</dbReference>
<evidence type="ECO:0000256" key="1">
    <source>
        <dbReference type="SAM" id="Phobius"/>
    </source>
</evidence>
<dbReference type="PANTHER" id="PTHR44269:SF1">
    <property type="entry name" value="DEHYDROGENASE_REDUCTASE SDR FAMILY MEMBER 7"/>
    <property type="match status" value="1"/>
</dbReference>
<keyword evidence="2" id="KW-0560">Oxidoreductase</keyword>
<sequence>MSCGTENGINKYLIAWPNFVSSSLRTLALPHYGRISLETTRALALVGAAFLLISAVLLFKFVIAMKKKCNFAAALAKMPPRDAFAGKVWWISGASSGYGRALALHLCSHHDDVKIVLSSRRKSVLEEVAEECRSINDSINVTVLPMDLTDLASLPSKVEEALSLFDGRIDVLVNNGGVTTRSMARNSSFDVDMHVMNVDFLAYAQLTKSILPSWEKSQEGTPMIINTSSVAGKIGAPMRTAYCAAKFAIHGWFEAFRIEQNVAGNPVDVLNVVLGSTKTNAARNALTSSPDIKFGGDCVDRNIEGGLDPDFVVARVVASAYAKHDEIWIAPRMEMMILFLNQYLPASAKKVLSKKLAKQYIIEKKCTAETFDPETCCSQLYLKGSIEKDQVKYCLDHVAVISPIESFGSVAPAYYLAIDSSVTLDSYHEKQVLLDNKRSYRQHRSLQVVEDKEKETLLDGYKGVDAFSPFHLTGFMPSGLHDEDTERSSFPLFGIAEGSLSNEGGVHRSFGQTVHISFLDLPNNNEVRYRMKLNATVLLPITESVFIDADDSLIVEYTKDSPDGIKCRAKFASKGVETPTLENECNIQFTSSEVIDIEQPSFASRQYVVVYHISASIDFDYSHHEGKEGFELLIDYGTTLHIRYPSPILNETGVFEVGLVPIVIQQPVLYSAMAKVQCLTLDCSLDRKYILQTDVSASEFGTDKKLNMPQPVLINVAAGMNADYWWLK</sequence>
<dbReference type="EMBL" id="JATAAI010000022">
    <property type="protein sequence ID" value="KAK1738129.1"/>
    <property type="molecule type" value="Genomic_DNA"/>
</dbReference>
<proteinExistence type="predicted"/>
<keyword evidence="1" id="KW-0812">Transmembrane</keyword>
<gene>
    <name evidence="2" type="ORF">QTG54_011423</name>
</gene>
<dbReference type="AlphaFoldDB" id="A0AAD8Y1Z1"/>
<comment type="caution">
    <text evidence="2">The sequence shown here is derived from an EMBL/GenBank/DDBJ whole genome shotgun (WGS) entry which is preliminary data.</text>
</comment>
<dbReference type="EC" id="1.1.1.-" evidence="2"/>
<dbReference type="InterPro" id="IPR053011">
    <property type="entry name" value="SDR_family_member_7"/>
</dbReference>
<feature type="transmembrane region" description="Helical" evidence="1">
    <location>
        <begin position="42"/>
        <end position="63"/>
    </location>
</feature>
<keyword evidence="3" id="KW-1185">Reference proteome</keyword>
<protein>
    <submittedName>
        <fullName evidence="2">Dehydrogenase/reductase SDR family member 7</fullName>
        <ecNumber evidence="2">1.1.1.-</ecNumber>
    </submittedName>
</protein>
<dbReference type="InterPro" id="IPR002347">
    <property type="entry name" value="SDR_fam"/>
</dbReference>
<keyword evidence="1" id="KW-0472">Membrane</keyword>
<dbReference type="PRINTS" id="PR00080">
    <property type="entry name" value="SDRFAMILY"/>
</dbReference>
<dbReference type="InterPro" id="IPR036291">
    <property type="entry name" value="NAD(P)-bd_dom_sf"/>
</dbReference>
<dbReference type="SUPFAM" id="SSF51735">
    <property type="entry name" value="NAD(P)-binding Rossmann-fold domains"/>
    <property type="match status" value="1"/>
</dbReference>
<dbReference type="Proteomes" id="UP001224775">
    <property type="component" value="Unassembled WGS sequence"/>
</dbReference>
<reference evidence="2" key="1">
    <citation type="submission" date="2023-06" db="EMBL/GenBank/DDBJ databases">
        <title>Survivors Of The Sea: Transcriptome response of Skeletonema marinoi to long-term dormancy.</title>
        <authorList>
            <person name="Pinder M.I.M."/>
            <person name="Kourtchenko O."/>
            <person name="Robertson E.K."/>
            <person name="Larsson T."/>
            <person name="Maumus F."/>
            <person name="Osuna-Cruz C.M."/>
            <person name="Vancaester E."/>
            <person name="Stenow R."/>
            <person name="Vandepoele K."/>
            <person name="Ploug H."/>
            <person name="Bruchert V."/>
            <person name="Godhe A."/>
            <person name="Topel M."/>
        </authorList>
    </citation>
    <scope>NUCLEOTIDE SEQUENCE</scope>
    <source>
        <strain evidence="2">R05AC</strain>
    </source>
</reference>
<accession>A0AAD8Y1Z1</accession>
<evidence type="ECO:0000313" key="2">
    <source>
        <dbReference type="EMBL" id="KAK1738129.1"/>
    </source>
</evidence>
<dbReference type="Gene3D" id="3.40.50.720">
    <property type="entry name" value="NAD(P)-binding Rossmann-like Domain"/>
    <property type="match status" value="1"/>
</dbReference>
<dbReference type="PROSITE" id="PS00061">
    <property type="entry name" value="ADH_SHORT"/>
    <property type="match status" value="1"/>
</dbReference>
<organism evidence="2 3">
    <name type="scientific">Skeletonema marinoi</name>
    <dbReference type="NCBI Taxonomy" id="267567"/>
    <lineage>
        <taxon>Eukaryota</taxon>
        <taxon>Sar</taxon>
        <taxon>Stramenopiles</taxon>
        <taxon>Ochrophyta</taxon>
        <taxon>Bacillariophyta</taxon>
        <taxon>Coscinodiscophyceae</taxon>
        <taxon>Thalassiosirophycidae</taxon>
        <taxon>Thalassiosirales</taxon>
        <taxon>Skeletonemataceae</taxon>
        <taxon>Skeletonema</taxon>
        <taxon>Skeletonema marinoi-dohrnii complex</taxon>
    </lineage>
</organism>
<dbReference type="PANTHER" id="PTHR44269">
    <property type="entry name" value="DEHYDROGENASE/REDUCTASE SDR FAMILY MEMBER 7-RELATED"/>
    <property type="match status" value="1"/>
</dbReference>
<keyword evidence="1" id="KW-1133">Transmembrane helix</keyword>
<dbReference type="PRINTS" id="PR00081">
    <property type="entry name" value="GDHRDH"/>
</dbReference>
<dbReference type="InterPro" id="IPR020904">
    <property type="entry name" value="Sc_DH/Rdtase_CS"/>
</dbReference>
<evidence type="ECO:0000313" key="3">
    <source>
        <dbReference type="Proteomes" id="UP001224775"/>
    </source>
</evidence>